<evidence type="ECO:0000313" key="1">
    <source>
        <dbReference type="EMBL" id="OWK27580.1"/>
    </source>
</evidence>
<dbReference type="AlphaFoldDB" id="A0A245ZD09"/>
<dbReference type="OrthoDB" id="7574068at2"/>
<sequence>MSAAAIAERGEHTLVLASTSYRLRPSHQAMRAIEAKTERSSLELVRMGNVGALGLDQLGTIAAELIRAGAEDDLTRAVDAERIGELIYEQGVAGVTFRLTAVLADAVSGGRKASGEAKAPAATMEIAGAA</sequence>
<dbReference type="RefSeq" id="WP_088368564.1">
    <property type="nucleotide sequence ID" value="NZ_NBBI01000013.1"/>
</dbReference>
<comment type="caution">
    <text evidence="1">The sequence shown here is derived from an EMBL/GenBank/DDBJ whole genome shotgun (WGS) entry which is preliminary data.</text>
</comment>
<gene>
    <name evidence="1" type="ORF">SPDO_32630</name>
</gene>
<protein>
    <submittedName>
        <fullName evidence="1">Uncharacterized protein</fullName>
    </submittedName>
</protein>
<dbReference type="EMBL" id="NBBI01000013">
    <property type="protein sequence ID" value="OWK27580.1"/>
    <property type="molecule type" value="Genomic_DNA"/>
</dbReference>
<proteinExistence type="predicted"/>
<name>A0A245ZD09_9SPHN</name>
<keyword evidence="2" id="KW-1185">Reference proteome</keyword>
<reference evidence="1 2" key="1">
    <citation type="submission" date="2017-03" db="EMBL/GenBank/DDBJ databases">
        <title>Genome sequence of Sphingomonas dokdonensis DSM 21029.</title>
        <authorList>
            <person name="Poehlein A."/>
            <person name="Wuebbeler J.H."/>
            <person name="Steinbuechel A."/>
            <person name="Daniel R."/>
        </authorList>
    </citation>
    <scope>NUCLEOTIDE SEQUENCE [LARGE SCALE GENOMIC DNA]</scope>
    <source>
        <strain evidence="1 2">DSM 21029</strain>
    </source>
</reference>
<dbReference type="Proteomes" id="UP000197290">
    <property type="component" value="Unassembled WGS sequence"/>
</dbReference>
<accession>A0A245ZD09</accession>
<organism evidence="1 2">
    <name type="scientific">Sphingomonas dokdonensis</name>
    <dbReference type="NCBI Taxonomy" id="344880"/>
    <lineage>
        <taxon>Bacteria</taxon>
        <taxon>Pseudomonadati</taxon>
        <taxon>Pseudomonadota</taxon>
        <taxon>Alphaproteobacteria</taxon>
        <taxon>Sphingomonadales</taxon>
        <taxon>Sphingomonadaceae</taxon>
        <taxon>Sphingomonas</taxon>
    </lineage>
</organism>
<evidence type="ECO:0000313" key="2">
    <source>
        <dbReference type="Proteomes" id="UP000197290"/>
    </source>
</evidence>